<dbReference type="OrthoDB" id="10650002at2759"/>
<accession>A0A081A7V7</accession>
<feature type="compositionally biased region" description="Basic and acidic residues" evidence="1">
    <location>
        <begin position="104"/>
        <end position="127"/>
    </location>
</feature>
<sequence>MALNDETSHSRYKQEDAGGSQKTKTQAFNELAAYLNAHTTNTNLPTLTGENMQQRWRTYKTKKFQPTLKKSRTEMGLRMTKKELRQGLSIQAKLDKLCPHFAHSKYDEDKGNRSEERHSAESSDEHLGGSGSDNNDQSDDADEISARNDLGDNQDDAADGRVPTNDDNEASSKNTRVIEPDNSFEPTPPESALWTTGEEDELLPLSSMLELLGTTTHDLSRQQLADVPAKEIRSR</sequence>
<reference evidence="2 3" key="1">
    <citation type="submission" date="2013-11" db="EMBL/GenBank/DDBJ databases">
        <title>The Genome Sequence of Phytophthora parasitica P1976.</title>
        <authorList>
            <consortium name="The Broad Institute Genomics Platform"/>
            <person name="Russ C."/>
            <person name="Tyler B."/>
            <person name="Panabieres F."/>
            <person name="Shan W."/>
            <person name="Tripathy S."/>
            <person name="Grunwald N."/>
            <person name="Machado M."/>
            <person name="Johnson C.S."/>
            <person name="Walker B."/>
            <person name="Young S."/>
            <person name="Zeng Q."/>
            <person name="Gargeya S."/>
            <person name="Fitzgerald M."/>
            <person name="Haas B."/>
            <person name="Abouelleil A."/>
            <person name="Allen A.W."/>
            <person name="Alvarado L."/>
            <person name="Arachchi H.M."/>
            <person name="Berlin A.M."/>
            <person name="Chapman S.B."/>
            <person name="Gainer-Dewar J."/>
            <person name="Goldberg J."/>
            <person name="Griggs A."/>
            <person name="Gujja S."/>
            <person name="Hansen M."/>
            <person name="Howarth C."/>
            <person name="Imamovic A."/>
            <person name="Ireland A."/>
            <person name="Larimer J."/>
            <person name="McCowan C."/>
            <person name="Murphy C."/>
            <person name="Pearson M."/>
            <person name="Poon T.W."/>
            <person name="Priest M."/>
            <person name="Roberts A."/>
            <person name="Saif S."/>
            <person name="Shea T."/>
            <person name="Sisk P."/>
            <person name="Sykes S."/>
            <person name="Wortman J."/>
            <person name="Nusbaum C."/>
            <person name="Birren B."/>
        </authorList>
    </citation>
    <scope>NUCLEOTIDE SEQUENCE [LARGE SCALE GENOMIC DNA]</scope>
    <source>
        <strain evidence="2 3">P1976</strain>
    </source>
</reference>
<proteinExistence type="predicted"/>
<feature type="region of interest" description="Disordered" evidence="1">
    <location>
        <begin position="215"/>
        <end position="235"/>
    </location>
</feature>
<evidence type="ECO:0000313" key="3">
    <source>
        <dbReference type="Proteomes" id="UP000028582"/>
    </source>
</evidence>
<organism evidence="2 3">
    <name type="scientific">Phytophthora nicotianae P1976</name>
    <dbReference type="NCBI Taxonomy" id="1317066"/>
    <lineage>
        <taxon>Eukaryota</taxon>
        <taxon>Sar</taxon>
        <taxon>Stramenopiles</taxon>
        <taxon>Oomycota</taxon>
        <taxon>Peronosporomycetes</taxon>
        <taxon>Peronosporales</taxon>
        <taxon>Peronosporaceae</taxon>
        <taxon>Phytophthora</taxon>
    </lineage>
</organism>
<gene>
    <name evidence="2" type="ORF">F444_09356</name>
</gene>
<dbReference type="EMBL" id="ANJA01001732">
    <property type="protein sequence ID" value="ETO74968.1"/>
    <property type="molecule type" value="Genomic_DNA"/>
</dbReference>
<evidence type="ECO:0000256" key="1">
    <source>
        <dbReference type="SAM" id="MobiDB-lite"/>
    </source>
</evidence>
<feature type="compositionally biased region" description="Basic and acidic residues" evidence="1">
    <location>
        <begin position="1"/>
        <end position="16"/>
    </location>
</feature>
<protein>
    <recommendedName>
        <fullName evidence="4">Myb/SANT-like domain-containing protein</fullName>
    </recommendedName>
</protein>
<comment type="caution">
    <text evidence="2">The sequence shown here is derived from an EMBL/GenBank/DDBJ whole genome shotgun (WGS) entry which is preliminary data.</text>
</comment>
<evidence type="ECO:0008006" key="4">
    <source>
        <dbReference type="Google" id="ProtNLM"/>
    </source>
</evidence>
<evidence type="ECO:0000313" key="2">
    <source>
        <dbReference type="EMBL" id="ETO74968.1"/>
    </source>
</evidence>
<feature type="region of interest" description="Disordered" evidence="1">
    <location>
        <begin position="1"/>
        <end position="25"/>
    </location>
</feature>
<name>A0A081A7V7_PHYNI</name>
<dbReference type="AlphaFoldDB" id="A0A081A7V7"/>
<feature type="region of interest" description="Disordered" evidence="1">
    <location>
        <begin position="104"/>
        <end position="198"/>
    </location>
</feature>
<dbReference type="Proteomes" id="UP000028582">
    <property type="component" value="Unassembled WGS sequence"/>
</dbReference>